<evidence type="ECO:0000256" key="1">
    <source>
        <dbReference type="ARBA" id="ARBA00004651"/>
    </source>
</evidence>
<dbReference type="SUPFAM" id="SSF161098">
    <property type="entry name" value="MetI-like"/>
    <property type="match status" value="1"/>
</dbReference>
<dbReference type="EMBL" id="CP060696">
    <property type="protein sequence ID" value="QNO17837.1"/>
    <property type="molecule type" value="Genomic_DNA"/>
</dbReference>
<evidence type="ECO:0000256" key="3">
    <source>
        <dbReference type="ARBA" id="ARBA00022448"/>
    </source>
</evidence>
<comment type="subcellular location">
    <subcellularLocation>
        <location evidence="1 9">Cell membrane</location>
        <topology evidence="1 9">Multi-pass membrane protein</topology>
    </subcellularLocation>
</comment>
<dbReference type="PANTHER" id="PTHR32243:SF50">
    <property type="entry name" value="MALTOSE_MALTODEXTRIN TRANSPORT SYSTEM PERMEASE PROTEIN MALG"/>
    <property type="match status" value="1"/>
</dbReference>
<dbReference type="Pfam" id="PF00528">
    <property type="entry name" value="BPD_transp_1"/>
    <property type="match status" value="1"/>
</dbReference>
<feature type="transmembrane region" description="Helical" evidence="9">
    <location>
        <begin position="183"/>
        <end position="208"/>
    </location>
</feature>
<organism evidence="11 12">
    <name type="scientific">Caproicibacterium amylolyticum</name>
    <dbReference type="NCBI Taxonomy" id="2766537"/>
    <lineage>
        <taxon>Bacteria</taxon>
        <taxon>Bacillati</taxon>
        <taxon>Bacillota</taxon>
        <taxon>Clostridia</taxon>
        <taxon>Eubacteriales</taxon>
        <taxon>Oscillospiraceae</taxon>
        <taxon>Caproicibacterium</taxon>
    </lineage>
</organism>
<comment type="similarity">
    <text evidence="2">Belongs to the binding-protein-dependent transport system permease family. MalFG subfamily.</text>
</comment>
<feature type="transmembrane region" description="Helical" evidence="9">
    <location>
        <begin position="108"/>
        <end position="130"/>
    </location>
</feature>
<feature type="transmembrane region" description="Helical" evidence="9">
    <location>
        <begin position="136"/>
        <end position="156"/>
    </location>
</feature>
<dbReference type="AlphaFoldDB" id="A0A7G9WGM5"/>
<feature type="transmembrane region" description="Helical" evidence="9">
    <location>
        <begin position="75"/>
        <end position="96"/>
    </location>
</feature>
<evidence type="ECO:0000256" key="2">
    <source>
        <dbReference type="ARBA" id="ARBA00009047"/>
    </source>
</evidence>
<evidence type="ECO:0000256" key="6">
    <source>
        <dbReference type="ARBA" id="ARBA00022692"/>
    </source>
</evidence>
<reference evidence="11 12" key="1">
    <citation type="submission" date="2020-08" db="EMBL/GenBank/DDBJ databases">
        <authorList>
            <person name="Ren C."/>
            <person name="Gu Y."/>
            <person name="Xu Y."/>
        </authorList>
    </citation>
    <scope>NUCLEOTIDE SEQUENCE [LARGE SCALE GENOMIC DNA]</scope>
    <source>
        <strain evidence="11 12">LBM18003</strain>
    </source>
</reference>
<dbReference type="RefSeq" id="WP_212506901.1">
    <property type="nucleotide sequence ID" value="NZ_CP060696.1"/>
</dbReference>
<feature type="domain" description="ABC transmembrane type-1" evidence="10">
    <location>
        <begin position="71"/>
        <end position="263"/>
    </location>
</feature>
<gene>
    <name evidence="11" type="ORF">H6X83_13095</name>
</gene>
<evidence type="ECO:0000259" key="10">
    <source>
        <dbReference type="PROSITE" id="PS50928"/>
    </source>
</evidence>
<proteinExistence type="inferred from homology"/>
<keyword evidence="5" id="KW-0762">Sugar transport</keyword>
<evidence type="ECO:0000313" key="11">
    <source>
        <dbReference type="EMBL" id="QNO17837.1"/>
    </source>
</evidence>
<keyword evidence="4" id="KW-1003">Cell membrane</keyword>
<dbReference type="KEGG" id="caml:H6X83_13095"/>
<evidence type="ECO:0000256" key="4">
    <source>
        <dbReference type="ARBA" id="ARBA00022475"/>
    </source>
</evidence>
<keyword evidence="6 9" id="KW-0812">Transmembrane</keyword>
<evidence type="ECO:0000256" key="7">
    <source>
        <dbReference type="ARBA" id="ARBA00022989"/>
    </source>
</evidence>
<dbReference type="Proteomes" id="UP000516046">
    <property type="component" value="Chromosome"/>
</dbReference>
<evidence type="ECO:0000256" key="9">
    <source>
        <dbReference type="RuleBase" id="RU363032"/>
    </source>
</evidence>
<dbReference type="InterPro" id="IPR050901">
    <property type="entry name" value="BP-dep_ABC_trans_perm"/>
</dbReference>
<keyword evidence="3 9" id="KW-0813">Transport</keyword>
<keyword evidence="12" id="KW-1185">Reference proteome</keyword>
<dbReference type="InterPro" id="IPR000515">
    <property type="entry name" value="MetI-like"/>
</dbReference>
<sequence length="278" mass="31266">MKTKHKIGMIFLNLFFIFLCFICLIPILYALTISLNAKNDLLSSNFSFIPKSFTLQNYWEILVNRPFLLWAKNSLILSASTVVIDLTVAIPGAYVLSRKRFSGRKAILNLLILLNAFPAILSMFAVYRILKPVGLINTFTGLVLIYIGTMAIFALWNMKSYFDTIPLEIEEAAMMDGADDKQLIWRMVLPLARPSIIVTAVMILIYVWNEYIFAVTFINGADKYTLAAGLYSLQATDYTRNWPLFSAASLLVSFPVLIIFFCVQKYMVSGLTAGGVKG</sequence>
<name>A0A7G9WGM5_9FIRM</name>
<feature type="transmembrane region" description="Helical" evidence="9">
    <location>
        <begin position="7"/>
        <end position="31"/>
    </location>
</feature>
<keyword evidence="8 9" id="KW-0472">Membrane</keyword>
<evidence type="ECO:0000256" key="8">
    <source>
        <dbReference type="ARBA" id="ARBA00023136"/>
    </source>
</evidence>
<dbReference type="InterPro" id="IPR035906">
    <property type="entry name" value="MetI-like_sf"/>
</dbReference>
<dbReference type="CDD" id="cd06261">
    <property type="entry name" value="TM_PBP2"/>
    <property type="match status" value="1"/>
</dbReference>
<dbReference type="Gene3D" id="1.10.3720.10">
    <property type="entry name" value="MetI-like"/>
    <property type="match status" value="1"/>
</dbReference>
<dbReference type="GO" id="GO:0005886">
    <property type="term" value="C:plasma membrane"/>
    <property type="evidence" value="ECO:0007669"/>
    <property type="project" value="UniProtKB-SubCell"/>
</dbReference>
<evidence type="ECO:0000313" key="12">
    <source>
        <dbReference type="Proteomes" id="UP000516046"/>
    </source>
</evidence>
<keyword evidence="7 9" id="KW-1133">Transmembrane helix</keyword>
<protein>
    <submittedName>
        <fullName evidence="11">ABC transporter permease subunit</fullName>
    </submittedName>
</protein>
<dbReference type="PANTHER" id="PTHR32243">
    <property type="entry name" value="MALTOSE TRANSPORT SYSTEM PERMEASE-RELATED"/>
    <property type="match status" value="1"/>
</dbReference>
<accession>A0A7G9WGM5</accession>
<dbReference type="GO" id="GO:0055085">
    <property type="term" value="P:transmembrane transport"/>
    <property type="evidence" value="ECO:0007669"/>
    <property type="project" value="InterPro"/>
</dbReference>
<dbReference type="PROSITE" id="PS50928">
    <property type="entry name" value="ABC_TM1"/>
    <property type="match status" value="1"/>
</dbReference>
<feature type="transmembrane region" description="Helical" evidence="9">
    <location>
        <begin position="242"/>
        <end position="263"/>
    </location>
</feature>
<evidence type="ECO:0000256" key="5">
    <source>
        <dbReference type="ARBA" id="ARBA00022597"/>
    </source>
</evidence>